<dbReference type="InterPro" id="IPR045863">
    <property type="entry name" value="CorA_TM1_TM2"/>
</dbReference>
<dbReference type="Gene3D" id="1.20.58.340">
    <property type="entry name" value="Magnesium transport protein CorA, transmembrane region"/>
    <property type="match status" value="1"/>
</dbReference>
<reference evidence="7" key="1">
    <citation type="submission" date="2015-10" db="EMBL/GenBank/DDBJ databases">
        <authorList>
            <person name="Regsiter A."/>
            <person name="william w."/>
        </authorList>
    </citation>
    <scope>NUCLEOTIDE SEQUENCE</scope>
    <source>
        <strain evidence="7">Montdore</strain>
    </source>
</reference>
<evidence type="ECO:0000256" key="3">
    <source>
        <dbReference type="ARBA" id="ARBA00022989"/>
    </source>
</evidence>
<dbReference type="GO" id="GO:0046873">
    <property type="term" value="F:metal ion transmembrane transporter activity"/>
    <property type="evidence" value="ECO:0007669"/>
    <property type="project" value="InterPro"/>
</dbReference>
<protein>
    <submittedName>
        <fullName evidence="7">Uncharacterized protein</fullName>
    </submittedName>
</protein>
<keyword evidence="3 6" id="KW-1133">Transmembrane helix</keyword>
<evidence type="ECO:0000256" key="1">
    <source>
        <dbReference type="ARBA" id="ARBA00004141"/>
    </source>
</evidence>
<feature type="region of interest" description="Disordered" evidence="5">
    <location>
        <begin position="590"/>
        <end position="616"/>
    </location>
</feature>
<dbReference type="SUPFAM" id="SSF144083">
    <property type="entry name" value="Magnesium transport protein CorA, transmembrane region"/>
    <property type="match status" value="1"/>
</dbReference>
<feature type="region of interest" description="Disordered" evidence="5">
    <location>
        <begin position="1"/>
        <end position="28"/>
    </location>
</feature>
<dbReference type="AlphaFoldDB" id="A0A292Q1F9"/>
<accession>A0A292Q1F9</accession>
<dbReference type="Pfam" id="PF01544">
    <property type="entry name" value="CorA"/>
    <property type="match status" value="1"/>
</dbReference>
<evidence type="ECO:0000256" key="5">
    <source>
        <dbReference type="SAM" id="MobiDB-lite"/>
    </source>
</evidence>
<keyword evidence="4 6" id="KW-0472">Membrane</keyword>
<feature type="compositionally biased region" description="Basic and acidic residues" evidence="5">
    <location>
        <begin position="353"/>
        <end position="371"/>
    </location>
</feature>
<keyword evidence="2 6" id="KW-0812">Transmembrane</keyword>
<name>A0A292Q1F9_9PEZI</name>
<gene>
    <name evidence="7" type="ORF">GSTUAT00003011001</name>
</gene>
<comment type="subcellular location">
    <subcellularLocation>
        <location evidence="1">Membrane</location>
        <topology evidence="1">Multi-pass membrane protein</topology>
    </subcellularLocation>
</comment>
<proteinExistence type="predicted"/>
<evidence type="ECO:0000313" key="7">
    <source>
        <dbReference type="EMBL" id="CUS12891.1"/>
    </source>
</evidence>
<evidence type="ECO:0000256" key="2">
    <source>
        <dbReference type="ARBA" id="ARBA00022692"/>
    </source>
</evidence>
<evidence type="ECO:0000256" key="4">
    <source>
        <dbReference type="ARBA" id="ARBA00023136"/>
    </source>
</evidence>
<dbReference type="EMBL" id="LN890981">
    <property type="protein sequence ID" value="CUS12891.1"/>
    <property type="molecule type" value="Genomic_DNA"/>
</dbReference>
<keyword evidence="8" id="KW-1185">Reference proteome</keyword>
<feature type="transmembrane region" description="Helical" evidence="6">
    <location>
        <begin position="539"/>
        <end position="560"/>
    </location>
</feature>
<organism evidence="7 8">
    <name type="scientific">Tuber aestivum</name>
    <name type="common">summer truffle</name>
    <dbReference type="NCBI Taxonomy" id="59557"/>
    <lineage>
        <taxon>Eukaryota</taxon>
        <taxon>Fungi</taxon>
        <taxon>Dikarya</taxon>
        <taxon>Ascomycota</taxon>
        <taxon>Pezizomycotina</taxon>
        <taxon>Pezizomycetes</taxon>
        <taxon>Pezizales</taxon>
        <taxon>Tuberaceae</taxon>
        <taxon>Tuber</taxon>
    </lineage>
</organism>
<evidence type="ECO:0000313" key="8">
    <source>
        <dbReference type="Proteomes" id="UP001412239"/>
    </source>
</evidence>
<feature type="region of interest" description="Disordered" evidence="5">
    <location>
        <begin position="344"/>
        <end position="371"/>
    </location>
</feature>
<dbReference type="GO" id="GO:0016020">
    <property type="term" value="C:membrane"/>
    <property type="evidence" value="ECO:0007669"/>
    <property type="project" value="UniProtKB-SubCell"/>
</dbReference>
<dbReference type="Proteomes" id="UP001412239">
    <property type="component" value="Unassembled WGS sequence"/>
</dbReference>
<evidence type="ECO:0000256" key="6">
    <source>
        <dbReference type="SAM" id="Phobius"/>
    </source>
</evidence>
<sequence length="652" mass="73828">MANPGTNPASLQDPALQPPTSWEPFGEHPDFYDDLDCLHPSHKLTNEKLKNRKEDDVVIFDYSLFPAYLSEGGPPPVDSNEDNDVLFKVSKDSLMESDQFDQIVNPTRKSRQGLSIIDFPQCYDTSDGALLDSMAYRLRLPSEAKTCFWVAHKKRVQALPGYGHFRTGISFRVPFNKPSDLDKSHSSEDRFTLFVSFPYLGNSGTGFRSGFRSESVRLLDFKGLGVTVPDRGGAESEEERDDIGEIFVHQARYMIFDNYTMAKFRSKEDGAKDQVPLHRFQERICAFHAMIHMIANRMDLELWTMEKLQASLCKLDQIISDSNSYGNDQEMNDTPNIRSVGPVLPPGMALPEAKPRPNVDHERAQQKSANREQKRVRDLIFFTRLLAGLFAAISVAERQIAVLQDLHNVFWTSYRTKNGGHEGRYPLRQNAFYKNVALIPAPPQNAGQKWPDTLDIIDEMIRERKSVIEKIKGLIENMDIKRKILIDMSTKGTLEQQAQTLSGFTVVTTAFLPLSFCTSYFGMNNIKEFNASPISRRDFWMVTGPVCGGIILLTVVIIFWERLVGRRFRAYASQKLSPKWKIDGIESQIRGSRHSKDAPPTSAQEGDGPDRVSSYYSTTHTIRGVVRRYSTMKEAAVAALRSENGRAEDPEK</sequence>
<feature type="compositionally biased region" description="Polar residues" evidence="5">
    <location>
        <begin position="1"/>
        <end position="10"/>
    </location>
</feature>
<dbReference type="InterPro" id="IPR002523">
    <property type="entry name" value="MgTranspt_CorA/ZnTranspt_ZntB"/>
</dbReference>